<feature type="region of interest" description="Disordered" evidence="9">
    <location>
        <begin position="699"/>
        <end position="725"/>
    </location>
</feature>
<evidence type="ECO:0000256" key="1">
    <source>
        <dbReference type="ARBA" id="ARBA00004123"/>
    </source>
</evidence>
<feature type="region of interest" description="Disordered" evidence="9">
    <location>
        <begin position="625"/>
        <end position="666"/>
    </location>
</feature>
<dbReference type="Pfam" id="PF01424">
    <property type="entry name" value="R3H"/>
    <property type="match status" value="1"/>
</dbReference>
<feature type="compositionally biased region" description="Basic residues" evidence="9">
    <location>
        <begin position="541"/>
        <end position="554"/>
    </location>
</feature>
<accession>A0A077QQZ4</accession>
<dbReference type="PANTHER" id="PTHR14195">
    <property type="entry name" value="G PATCH DOMAIN CONTAINING PROTEIN 2"/>
    <property type="match status" value="1"/>
</dbReference>
<feature type="compositionally biased region" description="Acidic residues" evidence="9">
    <location>
        <begin position="842"/>
        <end position="859"/>
    </location>
</feature>
<feature type="compositionally biased region" description="Low complexity" evidence="9">
    <location>
        <begin position="648"/>
        <end position="658"/>
    </location>
</feature>
<dbReference type="SUPFAM" id="SSF82708">
    <property type="entry name" value="R3H domain"/>
    <property type="match status" value="1"/>
</dbReference>
<keyword evidence="6" id="KW-0507">mRNA processing</keyword>
<dbReference type="EMBL" id="HG529520">
    <property type="protein sequence ID" value="CDI51850.1"/>
    <property type="molecule type" value="Genomic_DNA"/>
</dbReference>
<dbReference type="Pfam" id="PF01585">
    <property type="entry name" value="G-patch"/>
    <property type="match status" value="1"/>
</dbReference>
<dbReference type="CDD" id="cd02646">
    <property type="entry name" value="R3H_G-patch"/>
    <property type="match status" value="1"/>
</dbReference>
<comment type="similarity">
    <text evidence="3">Belongs to the SQS1 family.</text>
</comment>
<feature type="region of interest" description="Disordered" evidence="9">
    <location>
        <begin position="265"/>
        <end position="319"/>
    </location>
</feature>
<feature type="compositionally biased region" description="Basic and acidic residues" evidence="9">
    <location>
        <begin position="1169"/>
        <end position="1180"/>
    </location>
</feature>
<dbReference type="GO" id="GO:0003676">
    <property type="term" value="F:nucleic acid binding"/>
    <property type="evidence" value="ECO:0007669"/>
    <property type="project" value="UniProtKB-UniRule"/>
</dbReference>
<sequence length="1255" mass="135389">MAKKRHQGRGGGSGSSNRVGRGGERGRGRGRGGGGGFHPFAGAGHVLGGVSSPSDYSSPRGGAANRPYRGRGRGGALSVRGQNRVGFDYSSISRAHRQDYDDQNHDDEQDDQGQDDAADFSIEPPEGYKHKVKPHLEFDRHSEDEASQIPTSPESFPSGSTTPQRNIKNTSYNHPIFPSKLRIQTPRSYYPPTSFPEFYTSRGVNGGANFRPPEETEDSRYLAGIPGLRKQERRVRNETRFGDPADKAQSPFRVPVAFVKATGEFGDPLKGNLPPQGPDGPTAAPPPQLFDTAAEQPVEPSTGKHAGLGFSNRSPSRSMVPGASPLLHAQQTSATPYTPPRAVPVFQDTTANVFDFDQQRFNDEGDQDEVEALLTAFPGSKELAPGESMLDDDATTSWSLPAFHPEVASTNGTAPLASEHETFHIPRVKGDTALVEGRQAARKAASRTSTSSSDEEEEIILVPSQAQTPKPVDATPYSNEAPPAPTALPVTEIEAVEETGLGFVIDLKGEDSANTERARIATAASSPHRVALGDAEMSIRQSRKKAPKRGKPRPTPREGDSDLDWGSDGPPLPSDDEHDLAAATATISISNSHHNNSNAEIITDPILAKAIRADRHEWESDCDDGDISMGIAKPNKRRGGQRAKRSLAGRAAASRNAAQLTRSRKADQDAIVADYTENIMNQAQDSSDEERQALFSNDDTAVETVHGESDTGKGKNKARRLSDKLDDKTDLDAMIRFMNGMDPQKGGRQLGFGDIEDEIHLDEVKEWLTESEDESADEIDAADDGRAVVVTVDESRNPTQQRDSSDEEDEDLEEALRVILEGDDDERSSEIFSEGSSSSSSDDSDSDSDEDEDEDEDEGMFNGTYSWADEDEDFIEALSSQVGGAGIGSRSKAMPSSSKRQQKKLFHAISRGDFSDLMDLAANENEMDSDDPAYGLGSIPTARNGKRKGRKFTSDDLWAEELQQQWDKDRTSKASKKQQRLMERQAAALNPFPNTHGKAGSAGKTKSTKKQAKLARKAEKREMRASLKAHSNNILSAVNAAGSVDAVDQNLLRFGGQSAAGDTIMSLGLDKRFAFNMDELNQQIQMFISEKGRNTMRCQPMDKFARAEVHALAAAYGLGSKSKGKGKDRFPTLIKTSKSGLNVDYRKVKRIVYSNAGATFGNDAGRSDFKDKGRKNKNDRFGGAGGKYGVGGGTVPKNRDGEEVGFGADKIGADNIGHKLLAAMGWTEGSGIGSSQGMANPVGAVVKISRGGLGF</sequence>
<keyword evidence="7" id="KW-0508">mRNA splicing</keyword>
<dbReference type="InterPro" id="IPR036867">
    <property type="entry name" value="R3H_dom_sf"/>
</dbReference>
<evidence type="ECO:0000256" key="6">
    <source>
        <dbReference type="ARBA" id="ARBA00022664"/>
    </source>
</evidence>
<evidence type="ECO:0000256" key="5">
    <source>
        <dbReference type="ARBA" id="ARBA00022490"/>
    </source>
</evidence>
<keyword evidence="8" id="KW-0539">Nucleus</keyword>
<evidence type="ECO:0000256" key="3">
    <source>
        <dbReference type="ARBA" id="ARBA00010306"/>
    </source>
</evidence>
<protein>
    <recommendedName>
        <fullName evidence="4">Protein SQS1</fullName>
    </recommendedName>
</protein>
<feature type="region of interest" description="Disordered" evidence="9">
    <location>
        <begin position="522"/>
        <end position="584"/>
    </location>
</feature>
<feature type="compositionally biased region" description="Polar residues" evidence="9">
    <location>
        <begin position="148"/>
        <end position="173"/>
    </location>
</feature>
<name>A0A077QQZ4_9BASI</name>
<evidence type="ECO:0000256" key="4">
    <source>
        <dbReference type="ARBA" id="ARBA00018964"/>
    </source>
</evidence>
<dbReference type="InterPro" id="IPR051189">
    <property type="entry name" value="Splicing_assoc_domain"/>
</dbReference>
<feature type="domain" description="R3H" evidence="11">
    <location>
        <begin position="1074"/>
        <end position="1137"/>
    </location>
</feature>
<evidence type="ECO:0000259" key="11">
    <source>
        <dbReference type="PROSITE" id="PS51061"/>
    </source>
</evidence>
<dbReference type="InterPro" id="IPR034082">
    <property type="entry name" value="R3H_G-patch"/>
</dbReference>
<evidence type="ECO:0000256" key="7">
    <source>
        <dbReference type="ARBA" id="ARBA00023187"/>
    </source>
</evidence>
<comment type="subcellular location">
    <subcellularLocation>
        <location evidence="2">Cytoplasm</location>
    </subcellularLocation>
    <subcellularLocation>
        <location evidence="1">Nucleus</location>
    </subcellularLocation>
</comment>
<dbReference type="InterPro" id="IPR001374">
    <property type="entry name" value="R3H_dom"/>
</dbReference>
<organism evidence="12">
    <name type="scientific">Melanopsichium pennsylvanicum 4</name>
    <dbReference type="NCBI Taxonomy" id="1398559"/>
    <lineage>
        <taxon>Eukaryota</taxon>
        <taxon>Fungi</taxon>
        <taxon>Dikarya</taxon>
        <taxon>Basidiomycota</taxon>
        <taxon>Ustilaginomycotina</taxon>
        <taxon>Ustilaginomycetes</taxon>
        <taxon>Ustilaginales</taxon>
        <taxon>Ustilaginaceae</taxon>
        <taxon>Melanopsichium</taxon>
    </lineage>
</organism>
<feature type="region of interest" description="Disordered" evidence="9">
    <location>
        <begin position="378"/>
        <end position="397"/>
    </location>
</feature>
<feature type="compositionally biased region" description="Low complexity" evidence="9">
    <location>
        <begin position="830"/>
        <end position="841"/>
    </location>
</feature>
<feature type="region of interest" description="Disordered" evidence="9">
    <location>
        <begin position="1"/>
        <end position="218"/>
    </location>
</feature>
<evidence type="ECO:0000313" key="12">
    <source>
        <dbReference type="EMBL" id="CDI51850.1"/>
    </source>
</evidence>
<keyword evidence="5" id="KW-0963">Cytoplasm</keyword>
<evidence type="ECO:0000256" key="9">
    <source>
        <dbReference type="SAM" id="MobiDB-lite"/>
    </source>
</evidence>
<feature type="region of interest" description="Disordered" evidence="9">
    <location>
        <begin position="986"/>
        <end position="1010"/>
    </location>
</feature>
<proteinExistence type="inferred from homology"/>
<feature type="domain" description="G-patch" evidence="10">
    <location>
        <begin position="1213"/>
        <end position="1255"/>
    </location>
</feature>
<reference evidence="12" key="1">
    <citation type="journal article" date="2014" name="Genome Biol. Evol.">
        <title>Gene Loss Rather Than Gene Gain Is Associated with a Host Jump from Monocots to Dicots in the Smut Fungus Melanopsichium pennsylvanicum.</title>
        <authorList>
            <person name="Sharma R."/>
            <person name="Mishra B."/>
            <person name="Runge F."/>
            <person name="Thines M."/>
        </authorList>
    </citation>
    <scope>NUCLEOTIDE SEQUENCE</scope>
    <source>
        <strain evidence="12">4</strain>
    </source>
</reference>
<feature type="region of interest" description="Disordered" evidence="9">
    <location>
        <begin position="882"/>
        <end position="903"/>
    </location>
</feature>
<feature type="region of interest" description="Disordered" evidence="9">
    <location>
        <begin position="436"/>
        <end position="485"/>
    </location>
</feature>
<dbReference type="Gene3D" id="3.30.1370.50">
    <property type="entry name" value="R3H-like domain"/>
    <property type="match status" value="1"/>
</dbReference>
<dbReference type="GO" id="GO:0005634">
    <property type="term" value="C:nucleus"/>
    <property type="evidence" value="ECO:0007669"/>
    <property type="project" value="UniProtKB-SubCell"/>
</dbReference>
<feature type="region of interest" description="Disordered" evidence="9">
    <location>
        <begin position="1169"/>
        <end position="1196"/>
    </location>
</feature>
<dbReference type="GO" id="GO:0006397">
    <property type="term" value="P:mRNA processing"/>
    <property type="evidence" value="ECO:0007669"/>
    <property type="project" value="UniProtKB-KW"/>
</dbReference>
<feature type="compositionally biased region" description="Pro residues" evidence="9">
    <location>
        <begin position="275"/>
        <end position="288"/>
    </location>
</feature>
<feature type="compositionally biased region" description="Gly residues" evidence="9">
    <location>
        <begin position="1182"/>
        <end position="1194"/>
    </location>
</feature>
<evidence type="ECO:0000256" key="2">
    <source>
        <dbReference type="ARBA" id="ARBA00004496"/>
    </source>
</evidence>
<dbReference type="PROSITE" id="PS51061">
    <property type="entry name" value="R3H"/>
    <property type="match status" value="1"/>
</dbReference>
<dbReference type="SMART" id="SM00443">
    <property type="entry name" value="G_patch"/>
    <property type="match status" value="1"/>
</dbReference>
<feature type="compositionally biased region" description="Basic residues" evidence="9">
    <location>
        <begin position="634"/>
        <end position="647"/>
    </location>
</feature>
<feature type="region of interest" description="Disordered" evidence="9">
    <location>
        <begin position="926"/>
        <end position="950"/>
    </location>
</feature>
<dbReference type="GO" id="GO:0008380">
    <property type="term" value="P:RNA splicing"/>
    <property type="evidence" value="ECO:0007669"/>
    <property type="project" value="UniProtKB-KW"/>
</dbReference>
<dbReference type="AlphaFoldDB" id="A0A077QQZ4"/>
<feature type="region of interest" description="Disordered" evidence="9">
    <location>
        <begin position="791"/>
        <end position="870"/>
    </location>
</feature>
<feature type="compositionally biased region" description="Basic and acidic residues" evidence="9">
    <location>
        <begin position="126"/>
        <end position="144"/>
    </location>
</feature>
<dbReference type="PROSITE" id="PS50174">
    <property type="entry name" value="G_PATCH"/>
    <property type="match status" value="1"/>
</dbReference>
<dbReference type="GO" id="GO:0005737">
    <property type="term" value="C:cytoplasm"/>
    <property type="evidence" value="ECO:0007669"/>
    <property type="project" value="UniProtKB-SubCell"/>
</dbReference>
<evidence type="ECO:0000259" key="10">
    <source>
        <dbReference type="PROSITE" id="PS50174"/>
    </source>
</evidence>
<feature type="compositionally biased region" description="Acidic residues" evidence="9">
    <location>
        <begin position="104"/>
        <end position="118"/>
    </location>
</feature>
<evidence type="ECO:0000256" key="8">
    <source>
        <dbReference type="ARBA" id="ARBA00023242"/>
    </source>
</evidence>
<dbReference type="InterPro" id="IPR000467">
    <property type="entry name" value="G_patch_dom"/>
</dbReference>